<gene>
    <name evidence="1" type="ORF">O6H91_19G041000</name>
</gene>
<evidence type="ECO:0000313" key="2">
    <source>
        <dbReference type="Proteomes" id="UP001162992"/>
    </source>
</evidence>
<name>A0ACC2AVV0_DIPCM</name>
<organism evidence="1 2">
    <name type="scientific">Diphasiastrum complanatum</name>
    <name type="common">Issler's clubmoss</name>
    <name type="synonym">Lycopodium complanatum</name>
    <dbReference type="NCBI Taxonomy" id="34168"/>
    <lineage>
        <taxon>Eukaryota</taxon>
        <taxon>Viridiplantae</taxon>
        <taxon>Streptophyta</taxon>
        <taxon>Embryophyta</taxon>
        <taxon>Tracheophyta</taxon>
        <taxon>Lycopodiopsida</taxon>
        <taxon>Lycopodiales</taxon>
        <taxon>Lycopodiaceae</taxon>
        <taxon>Lycopodioideae</taxon>
        <taxon>Diphasiastrum</taxon>
    </lineage>
</organism>
<comment type="caution">
    <text evidence="1">The sequence shown here is derived from an EMBL/GenBank/DDBJ whole genome shotgun (WGS) entry which is preliminary data.</text>
</comment>
<dbReference type="EMBL" id="CM055110">
    <property type="protein sequence ID" value="KAJ7521169.1"/>
    <property type="molecule type" value="Genomic_DNA"/>
</dbReference>
<accession>A0ACC2AVV0</accession>
<sequence length="612" mass="70420">MAFVQIHCFSPEVAPGRIFTLIISPSVLPKKKSISAFRIRIGVAREWKGLKSYVGMISSLSIHSDINNLRQCKGLKVKRRVVIEANACTHGSGGTNLQISNPLVSVFTPAEISINKRKKTLRRFRVEAGRSKAKRKGYSGGRIESAGSKQKAIQKGTPKNEVKNGKNKNPTMQPGFENEKSSSTHSSSNPRIRHPDEYYKYGPFGPHAWKGVVVGKHLKGNMTDKVVTMYSTVKDEDEHEEMDRYNACVDYDTKVRKFDKTVGIKYYYVFVRQSWRIGLQVPWREWTLVSQVAVEYGGELDKWRLGFRLDKPCRDAITRCTAWFRPDLIYVKKPRYQLRFEPQEDFINGLIELLDPKTDWRTQWSDDCRFGVELDQKTYYGKLCSILGVPLDAHEDDLVVAYEKLDEDRKLACLEHILSSHPVELLHPFSLAWYSNRERRGSKLSAVEEDFSDEEEEVNESDDEEQGDKESEVEGRLGSDEEEDIEAMEKQFEDEIRIDEEYDRRSSGDHLLDQDWKKEWQEVITAEKGNTNWNGHLSGAEEEGLFVDDPSDSDLDESKAAQNNASVVQVDKPELLLKAAVRPFTYVNMIKEIWLIRQMLVNRYRSTQKLLL</sequence>
<dbReference type="Proteomes" id="UP001162992">
    <property type="component" value="Chromosome 19"/>
</dbReference>
<keyword evidence="2" id="KW-1185">Reference proteome</keyword>
<evidence type="ECO:0000313" key="1">
    <source>
        <dbReference type="EMBL" id="KAJ7521169.1"/>
    </source>
</evidence>
<proteinExistence type="predicted"/>
<protein>
    <submittedName>
        <fullName evidence="1">Uncharacterized protein</fullName>
    </submittedName>
</protein>
<reference evidence="2" key="1">
    <citation type="journal article" date="2024" name="Proc. Natl. Acad. Sci. U.S.A.">
        <title>Extraordinary preservation of gene collinearity over three hundred million years revealed in homosporous lycophytes.</title>
        <authorList>
            <person name="Li C."/>
            <person name="Wickell D."/>
            <person name="Kuo L.Y."/>
            <person name="Chen X."/>
            <person name="Nie B."/>
            <person name="Liao X."/>
            <person name="Peng D."/>
            <person name="Ji J."/>
            <person name="Jenkins J."/>
            <person name="Williams M."/>
            <person name="Shu S."/>
            <person name="Plott C."/>
            <person name="Barry K."/>
            <person name="Rajasekar S."/>
            <person name="Grimwood J."/>
            <person name="Han X."/>
            <person name="Sun S."/>
            <person name="Hou Z."/>
            <person name="He W."/>
            <person name="Dai G."/>
            <person name="Sun C."/>
            <person name="Schmutz J."/>
            <person name="Leebens-Mack J.H."/>
            <person name="Li F.W."/>
            <person name="Wang L."/>
        </authorList>
    </citation>
    <scope>NUCLEOTIDE SEQUENCE [LARGE SCALE GENOMIC DNA]</scope>
    <source>
        <strain evidence="2">cv. PW_Plant_1</strain>
    </source>
</reference>